<evidence type="ECO:0000313" key="15">
    <source>
        <dbReference type="Proteomes" id="UP000280417"/>
    </source>
</evidence>
<dbReference type="SUPFAM" id="SSF50447">
    <property type="entry name" value="Translation proteins"/>
    <property type="match status" value="1"/>
</dbReference>
<dbReference type="AlphaFoldDB" id="A0A662DGG5"/>
<dbReference type="InterPro" id="IPR035654">
    <property type="entry name" value="LepA_IV"/>
</dbReference>
<evidence type="ECO:0000256" key="10">
    <source>
        <dbReference type="ARBA" id="ARBA00061052"/>
    </source>
</evidence>
<feature type="binding site" evidence="12">
    <location>
        <begin position="16"/>
        <end position="21"/>
    </location>
    <ligand>
        <name>GTP</name>
        <dbReference type="ChEBI" id="CHEBI:37565"/>
    </ligand>
</feature>
<keyword evidence="6 12" id="KW-0342">GTP-binding</keyword>
<evidence type="ECO:0000256" key="3">
    <source>
        <dbReference type="ARBA" id="ARBA00022741"/>
    </source>
</evidence>
<dbReference type="Gene3D" id="3.30.70.870">
    <property type="entry name" value="Elongation Factor G (Translational Gtpase), domain 3"/>
    <property type="match status" value="1"/>
</dbReference>
<dbReference type="InterPro" id="IPR009000">
    <property type="entry name" value="Transl_B-barrel_sf"/>
</dbReference>
<feature type="binding site" evidence="12">
    <location>
        <begin position="133"/>
        <end position="136"/>
    </location>
    <ligand>
        <name>GTP</name>
        <dbReference type="ChEBI" id="CHEBI:37565"/>
    </ligand>
</feature>
<dbReference type="GO" id="GO:0043022">
    <property type="term" value="F:ribosome binding"/>
    <property type="evidence" value="ECO:0007669"/>
    <property type="project" value="UniProtKB-UniRule"/>
</dbReference>
<evidence type="ECO:0000256" key="1">
    <source>
        <dbReference type="ARBA" id="ARBA00005454"/>
    </source>
</evidence>
<evidence type="ECO:0000256" key="6">
    <source>
        <dbReference type="ARBA" id="ARBA00023134"/>
    </source>
</evidence>
<evidence type="ECO:0000256" key="4">
    <source>
        <dbReference type="ARBA" id="ARBA00022801"/>
    </source>
</evidence>
<comment type="catalytic activity">
    <reaction evidence="8 12">
        <text>GTP + H2O = GDP + phosphate + H(+)</text>
        <dbReference type="Rhea" id="RHEA:19669"/>
        <dbReference type="ChEBI" id="CHEBI:15377"/>
        <dbReference type="ChEBI" id="CHEBI:15378"/>
        <dbReference type="ChEBI" id="CHEBI:37565"/>
        <dbReference type="ChEBI" id="CHEBI:43474"/>
        <dbReference type="ChEBI" id="CHEBI:58189"/>
        <dbReference type="EC" id="3.6.5.n1"/>
    </reaction>
</comment>
<evidence type="ECO:0000256" key="8">
    <source>
        <dbReference type="ARBA" id="ARBA00050293"/>
    </source>
</evidence>
<dbReference type="InterPro" id="IPR004161">
    <property type="entry name" value="EFTu-like_2"/>
</dbReference>
<dbReference type="Pfam" id="PF06421">
    <property type="entry name" value="LepA_C"/>
    <property type="match status" value="1"/>
</dbReference>
<dbReference type="InterPro" id="IPR038363">
    <property type="entry name" value="LepA_C_sf"/>
</dbReference>
<evidence type="ECO:0000256" key="7">
    <source>
        <dbReference type="ARBA" id="ARBA00023136"/>
    </source>
</evidence>
<evidence type="ECO:0000256" key="11">
    <source>
        <dbReference type="ARBA" id="ARBA00066744"/>
    </source>
</evidence>
<organism evidence="14 15">
    <name type="scientific">Aerophobetes bacterium</name>
    <dbReference type="NCBI Taxonomy" id="2030807"/>
    <lineage>
        <taxon>Bacteria</taxon>
        <taxon>Candidatus Aerophobota</taxon>
    </lineage>
</organism>
<dbReference type="InterPro" id="IPR006297">
    <property type="entry name" value="EF-4"/>
</dbReference>
<dbReference type="Pfam" id="PF00009">
    <property type="entry name" value="GTP_EFTU"/>
    <property type="match status" value="1"/>
</dbReference>
<dbReference type="PANTHER" id="PTHR43512:SF4">
    <property type="entry name" value="TRANSLATION FACTOR GUF1 HOMOLOG, CHLOROPLASTIC"/>
    <property type="match status" value="1"/>
</dbReference>
<dbReference type="GO" id="GO:0003746">
    <property type="term" value="F:translation elongation factor activity"/>
    <property type="evidence" value="ECO:0007669"/>
    <property type="project" value="UniProtKB-UniRule"/>
</dbReference>
<dbReference type="FunFam" id="3.30.70.2570:FF:000001">
    <property type="entry name" value="Translation factor GUF1, mitochondrial"/>
    <property type="match status" value="1"/>
</dbReference>
<dbReference type="FunFam" id="3.30.70.240:FF:000007">
    <property type="entry name" value="Translation factor GUF1, mitochondrial"/>
    <property type="match status" value="1"/>
</dbReference>
<dbReference type="SMART" id="SM00838">
    <property type="entry name" value="EFG_C"/>
    <property type="match status" value="1"/>
</dbReference>
<feature type="domain" description="Tr-type G" evidence="13">
    <location>
        <begin position="4"/>
        <end position="184"/>
    </location>
</feature>
<name>A0A662DGG5_UNCAE</name>
<dbReference type="GO" id="GO:0005886">
    <property type="term" value="C:plasma membrane"/>
    <property type="evidence" value="ECO:0007669"/>
    <property type="project" value="UniProtKB-SubCell"/>
</dbReference>
<dbReference type="Gene3D" id="2.40.30.10">
    <property type="entry name" value="Translation factors"/>
    <property type="match status" value="1"/>
</dbReference>
<dbReference type="InterPro" id="IPR013842">
    <property type="entry name" value="LepA_CTD"/>
</dbReference>
<keyword evidence="2 12" id="KW-1003">Cell membrane</keyword>
<dbReference type="FunFam" id="3.40.50.300:FF:000078">
    <property type="entry name" value="Elongation factor 4"/>
    <property type="match status" value="1"/>
</dbReference>
<protein>
    <recommendedName>
        <fullName evidence="11 12">Elongation factor 4</fullName>
        <shortName evidence="12">EF-4</shortName>
        <ecNumber evidence="11 12">3.6.5.n1</ecNumber>
    </recommendedName>
    <alternativeName>
        <fullName evidence="12">Ribosomal back-translocase LepA</fullName>
    </alternativeName>
</protein>
<dbReference type="FunFam" id="3.30.70.870:FF:000004">
    <property type="entry name" value="Translation factor GUF1, mitochondrial"/>
    <property type="match status" value="1"/>
</dbReference>
<dbReference type="Gene3D" id="3.30.70.2570">
    <property type="entry name" value="Elongation factor 4, C-terminal domain"/>
    <property type="match status" value="1"/>
</dbReference>
<evidence type="ECO:0000256" key="2">
    <source>
        <dbReference type="ARBA" id="ARBA00022475"/>
    </source>
</evidence>
<dbReference type="EC" id="3.6.5.n1" evidence="11 12"/>
<dbReference type="FunFam" id="2.40.30.10:FF:000015">
    <property type="entry name" value="Translation factor GUF1, mitochondrial"/>
    <property type="match status" value="1"/>
</dbReference>
<reference evidence="14 15" key="1">
    <citation type="submission" date="2018-06" db="EMBL/GenBank/DDBJ databases">
        <title>Extensive metabolic versatility and redundancy in microbially diverse, dynamic hydrothermal sediments.</title>
        <authorList>
            <person name="Dombrowski N."/>
            <person name="Teske A."/>
            <person name="Baker B.J."/>
        </authorList>
    </citation>
    <scope>NUCLEOTIDE SEQUENCE [LARGE SCALE GENOMIC DNA]</scope>
    <source>
        <strain evidence="14">B3_G15</strain>
    </source>
</reference>
<dbReference type="GO" id="GO:0003924">
    <property type="term" value="F:GTPase activity"/>
    <property type="evidence" value="ECO:0007669"/>
    <property type="project" value="UniProtKB-UniRule"/>
</dbReference>
<comment type="similarity">
    <text evidence="10">Belongs to the GTP-binding elongation factor family. LepA subfamily.</text>
</comment>
<dbReference type="CDD" id="cd03699">
    <property type="entry name" value="EF4_II"/>
    <property type="match status" value="1"/>
</dbReference>
<accession>A0A662DGG5</accession>
<proteinExistence type="inferred from homology"/>
<comment type="function">
    <text evidence="9 12">Required for accurate and efficient protein synthesis under certain stress conditions. May act as a fidelity factor of the translation reaction, by catalyzing a one-codon backward translocation of tRNAs on improperly translocated ribosomes. Back-translocation proceeds from a post-translocation (POST) complex to a pre-translocation (PRE) complex, thus giving elongation factor G a second chance to translocate the tRNAs correctly. Binds to ribosomes in a GTP-dependent manner.</text>
</comment>
<dbReference type="EMBL" id="QMQA01000121">
    <property type="protein sequence ID" value="RLE13036.1"/>
    <property type="molecule type" value="Genomic_DNA"/>
</dbReference>
<gene>
    <name evidence="12" type="primary">lepA</name>
    <name evidence="14" type="ORF">DRJ04_05070</name>
</gene>
<evidence type="ECO:0000256" key="12">
    <source>
        <dbReference type="HAMAP-Rule" id="MF_00071"/>
    </source>
</evidence>
<dbReference type="PANTHER" id="PTHR43512">
    <property type="entry name" value="TRANSLATION FACTOR GUF1-RELATED"/>
    <property type="match status" value="1"/>
</dbReference>
<dbReference type="PRINTS" id="PR00315">
    <property type="entry name" value="ELONGATNFCT"/>
</dbReference>
<dbReference type="CDD" id="cd01890">
    <property type="entry name" value="LepA"/>
    <property type="match status" value="1"/>
</dbReference>
<comment type="similarity">
    <text evidence="1 12">Belongs to the TRAFAC class translation factor GTPase superfamily. Classic translation factor GTPase family. LepA subfamily.</text>
</comment>
<dbReference type="InterPro" id="IPR005225">
    <property type="entry name" value="Small_GTP-bd"/>
</dbReference>
<dbReference type="Pfam" id="PF00679">
    <property type="entry name" value="EFG_C"/>
    <property type="match status" value="1"/>
</dbReference>
<dbReference type="CDD" id="cd03709">
    <property type="entry name" value="lepA_C"/>
    <property type="match status" value="1"/>
</dbReference>
<evidence type="ECO:0000259" key="13">
    <source>
        <dbReference type="PROSITE" id="PS51722"/>
    </source>
</evidence>
<keyword evidence="5 12" id="KW-0648">Protein biosynthesis</keyword>
<evidence type="ECO:0000256" key="5">
    <source>
        <dbReference type="ARBA" id="ARBA00022917"/>
    </source>
</evidence>
<dbReference type="NCBIfam" id="TIGR01393">
    <property type="entry name" value="lepA"/>
    <property type="match status" value="1"/>
</dbReference>
<dbReference type="PROSITE" id="PS51722">
    <property type="entry name" value="G_TR_2"/>
    <property type="match status" value="1"/>
</dbReference>
<dbReference type="GO" id="GO:0005525">
    <property type="term" value="F:GTP binding"/>
    <property type="evidence" value="ECO:0007669"/>
    <property type="project" value="UniProtKB-UniRule"/>
</dbReference>
<dbReference type="InterPro" id="IPR041095">
    <property type="entry name" value="EFG_II"/>
</dbReference>
<dbReference type="InterPro" id="IPR000795">
    <property type="entry name" value="T_Tr_GTP-bd_dom"/>
</dbReference>
<evidence type="ECO:0000256" key="9">
    <source>
        <dbReference type="ARBA" id="ARBA00057626"/>
    </source>
</evidence>
<dbReference type="HAMAP" id="MF_00071">
    <property type="entry name" value="LepA"/>
    <property type="match status" value="1"/>
</dbReference>
<dbReference type="NCBIfam" id="TIGR00231">
    <property type="entry name" value="small_GTP"/>
    <property type="match status" value="1"/>
</dbReference>
<dbReference type="SUPFAM" id="SSF54980">
    <property type="entry name" value="EF-G C-terminal domain-like"/>
    <property type="match status" value="2"/>
</dbReference>
<dbReference type="Gene3D" id="3.40.50.300">
    <property type="entry name" value="P-loop containing nucleotide triphosphate hydrolases"/>
    <property type="match status" value="1"/>
</dbReference>
<dbReference type="CDD" id="cd16260">
    <property type="entry name" value="EF4_III"/>
    <property type="match status" value="1"/>
</dbReference>
<sequence>MDQKNIRNFSIIAHIDHGKSTLADRLLEYTHTLSPRELKEQTLDTMDLERERGITIKAHTITLTYRARNGEQYLLNLIDTPGHVDFSYEVSRALAACEGTLLLVDAAQGVEAQTIANLYLAQKRKLTIIPVINKIDLPLANPERVKSQLQKLGLSTDVILTSARDGTGIPEVLEAIVKEIPPPRQANHLPLKALIFDSFFDTHRGVIGYIRVFEGIIKPGMKIVVMSSGKEFKVEEVGILKLKRYPTQNLQSGEVGYFIANVKNISDLRVGDTLTEKGNSTARPLPGYRQPKPVVFCGIYPAEGENFERLKNALNKLKLNDPSFTFQSESSPVLGPGFRCGFLGLLHKEIVQERLEREFDLNLVTTAPNVIYHVLTADGKIMEVDNPSKFPSNRKIEVVEEPCIKANIITHQEYLGAIFDLLEKKRGDFLDLRWLDKSRVLLLYKLPLAEVATRFYDELKSVTRGYASFDYEHAEYQEAELVKLDVLVNGKVLDALSLIVHKNKAYSISRTLAKRLKELIPRHQFAIPIQIAIGKRVIARETIPALRKDVTAPLYGGDVTRKKKLLERQKEGKKRMKRFGNVNIPQQAFLAALEVE</sequence>
<dbReference type="SUPFAM" id="SSF52540">
    <property type="entry name" value="P-loop containing nucleoside triphosphate hydrolases"/>
    <property type="match status" value="1"/>
</dbReference>
<dbReference type="GO" id="GO:0045727">
    <property type="term" value="P:positive regulation of translation"/>
    <property type="evidence" value="ECO:0007669"/>
    <property type="project" value="UniProtKB-UniRule"/>
</dbReference>
<evidence type="ECO:0000313" key="14">
    <source>
        <dbReference type="EMBL" id="RLE13036.1"/>
    </source>
</evidence>
<dbReference type="InterPro" id="IPR035647">
    <property type="entry name" value="EFG_III/V"/>
</dbReference>
<dbReference type="InterPro" id="IPR000640">
    <property type="entry name" value="EFG_V-like"/>
</dbReference>
<dbReference type="InterPro" id="IPR027417">
    <property type="entry name" value="P-loop_NTPase"/>
</dbReference>
<dbReference type="Pfam" id="PF03144">
    <property type="entry name" value="GTP_EFTU_D2"/>
    <property type="match status" value="1"/>
</dbReference>
<comment type="caution">
    <text evidence="14">The sequence shown here is derived from an EMBL/GenBank/DDBJ whole genome shotgun (WGS) entry which is preliminary data.</text>
</comment>
<comment type="subcellular location">
    <subcellularLocation>
        <location evidence="12">Cell membrane</location>
        <topology evidence="12">Peripheral membrane protein</topology>
        <orientation evidence="12">Cytoplasmic side</orientation>
    </subcellularLocation>
</comment>
<keyword evidence="7 12" id="KW-0472">Membrane</keyword>
<dbReference type="Gene3D" id="3.30.70.240">
    <property type="match status" value="1"/>
</dbReference>
<dbReference type="Proteomes" id="UP000280417">
    <property type="component" value="Unassembled WGS sequence"/>
</dbReference>
<dbReference type="Pfam" id="PF14492">
    <property type="entry name" value="EFG_III"/>
    <property type="match status" value="1"/>
</dbReference>
<keyword evidence="14" id="KW-0251">Elongation factor</keyword>
<keyword evidence="4 12" id="KW-0378">Hydrolase</keyword>
<keyword evidence="3 12" id="KW-0547">Nucleotide-binding</keyword>